<name>A0A851GJP2_9BACT</name>
<proteinExistence type="inferred from homology"/>
<sequence>MQQRHHRLVTLFSFLCLATASAQTKVVALHPLMADLAKQVGGEHVEVVSLMRAGDDPHHFTPSPTMLNQARGASLYLASGMGLETYLDKLRDTLGNSATILEVGNTLPARTNSGDAHQHDHEHGEHCNHGPTDPHWWHRVSNMQRAADHLARTLSKLDPAHAQDFQANAKAYRKELAQLHSWIRRELIRIPKEKRKLATAHDSFGYFCDEYGMQSLAVQGINKSSAPTAKELAEIINTIRTKNIPAVFPEQRSNPKALKTLSKETGIRIGGTLIADGSESYTKMMRHNVNTITKALVE</sequence>
<evidence type="ECO:0000256" key="5">
    <source>
        <dbReference type="ARBA" id="ARBA00022729"/>
    </source>
</evidence>
<dbReference type="SUPFAM" id="SSF53807">
    <property type="entry name" value="Helical backbone' metal receptor"/>
    <property type="match status" value="1"/>
</dbReference>
<evidence type="ECO:0000256" key="2">
    <source>
        <dbReference type="ARBA" id="ARBA00011028"/>
    </source>
</evidence>
<evidence type="ECO:0000256" key="1">
    <source>
        <dbReference type="ARBA" id="ARBA00004196"/>
    </source>
</evidence>
<evidence type="ECO:0000256" key="4">
    <source>
        <dbReference type="ARBA" id="ARBA00022723"/>
    </source>
</evidence>
<dbReference type="AlphaFoldDB" id="A0A851GJP2"/>
<dbReference type="Gene3D" id="3.40.50.1980">
    <property type="entry name" value="Nitrogenase molybdenum iron protein domain"/>
    <property type="match status" value="2"/>
</dbReference>
<dbReference type="GO" id="GO:0030001">
    <property type="term" value="P:metal ion transport"/>
    <property type="evidence" value="ECO:0007669"/>
    <property type="project" value="InterPro"/>
</dbReference>
<dbReference type="GO" id="GO:0046872">
    <property type="term" value="F:metal ion binding"/>
    <property type="evidence" value="ECO:0007669"/>
    <property type="project" value="UniProtKB-KW"/>
</dbReference>
<evidence type="ECO:0000256" key="3">
    <source>
        <dbReference type="ARBA" id="ARBA00022448"/>
    </source>
</evidence>
<dbReference type="InterPro" id="IPR050492">
    <property type="entry name" value="Bact_metal-bind_prot9"/>
</dbReference>
<dbReference type="InterPro" id="IPR006128">
    <property type="entry name" value="Lipoprotein_PsaA-like"/>
</dbReference>
<evidence type="ECO:0000256" key="6">
    <source>
        <dbReference type="RuleBase" id="RU003512"/>
    </source>
</evidence>
<feature type="signal peptide" evidence="7">
    <location>
        <begin position="1"/>
        <end position="22"/>
    </location>
</feature>
<dbReference type="PRINTS" id="PR00690">
    <property type="entry name" value="ADHESNFAMILY"/>
</dbReference>
<keyword evidence="9" id="KW-1185">Reference proteome</keyword>
<dbReference type="InterPro" id="IPR006129">
    <property type="entry name" value="AdhesinB"/>
</dbReference>
<protein>
    <submittedName>
        <fullName evidence="8">Zinc ABC transporter substrate-binding protein</fullName>
    </submittedName>
</protein>
<dbReference type="Proteomes" id="UP000557872">
    <property type="component" value="Unassembled WGS sequence"/>
</dbReference>
<keyword evidence="3 6" id="KW-0813">Transport</keyword>
<comment type="caution">
    <text evidence="8">The sequence shown here is derived from an EMBL/GenBank/DDBJ whole genome shotgun (WGS) entry which is preliminary data.</text>
</comment>
<keyword evidence="4" id="KW-0479">Metal-binding</keyword>
<feature type="chain" id="PRO_5032429427" evidence="7">
    <location>
        <begin position="23"/>
        <end position="298"/>
    </location>
</feature>
<reference evidence="8 9" key="1">
    <citation type="submission" date="2020-07" db="EMBL/GenBank/DDBJ databases">
        <title>Roseicoccus Jingziensis gen. nov., sp. nov., isolated from coastal seawater.</title>
        <authorList>
            <person name="Feng X."/>
        </authorList>
    </citation>
    <scope>NUCLEOTIDE SEQUENCE [LARGE SCALE GENOMIC DNA]</scope>
    <source>
        <strain evidence="8 9">N1E253</strain>
    </source>
</reference>
<dbReference type="PANTHER" id="PTHR42953:SF1">
    <property type="entry name" value="METAL-BINDING PROTEIN HI_0362-RELATED"/>
    <property type="match status" value="1"/>
</dbReference>
<dbReference type="GO" id="GO:0007155">
    <property type="term" value="P:cell adhesion"/>
    <property type="evidence" value="ECO:0007669"/>
    <property type="project" value="InterPro"/>
</dbReference>
<dbReference type="GO" id="GO:0030313">
    <property type="term" value="C:cell envelope"/>
    <property type="evidence" value="ECO:0007669"/>
    <property type="project" value="UniProtKB-SubCell"/>
</dbReference>
<evidence type="ECO:0000256" key="7">
    <source>
        <dbReference type="SAM" id="SignalP"/>
    </source>
</evidence>
<dbReference type="EMBL" id="JACBAZ010000002">
    <property type="protein sequence ID" value="NWK55385.1"/>
    <property type="molecule type" value="Genomic_DNA"/>
</dbReference>
<evidence type="ECO:0000313" key="8">
    <source>
        <dbReference type="EMBL" id="NWK55385.1"/>
    </source>
</evidence>
<comment type="subcellular location">
    <subcellularLocation>
        <location evidence="1">Cell envelope</location>
    </subcellularLocation>
</comment>
<dbReference type="RefSeq" id="WP_178931901.1">
    <property type="nucleotide sequence ID" value="NZ_JACBAZ010000002.1"/>
</dbReference>
<organism evidence="8 9">
    <name type="scientific">Oceaniferula marina</name>
    <dbReference type="NCBI Taxonomy" id="2748318"/>
    <lineage>
        <taxon>Bacteria</taxon>
        <taxon>Pseudomonadati</taxon>
        <taxon>Verrucomicrobiota</taxon>
        <taxon>Verrucomicrobiia</taxon>
        <taxon>Verrucomicrobiales</taxon>
        <taxon>Verrucomicrobiaceae</taxon>
        <taxon>Oceaniferula</taxon>
    </lineage>
</organism>
<comment type="similarity">
    <text evidence="2 6">Belongs to the bacterial solute-binding protein 9 family.</text>
</comment>
<dbReference type="PRINTS" id="PR00691">
    <property type="entry name" value="ADHESINB"/>
</dbReference>
<dbReference type="InterPro" id="IPR006127">
    <property type="entry name" value="ZnuA-like"/>
</dbReference>
<keyword evidence="5 7" id="KW-0732">Signal</keyword>
<accession>A0A851GJP2</accession>
<evidence type="ECO:0000313" key="9">
    <source>
        <dbReference type="Proteomes" id="UP000557872"/>
    </source>
</evidence>
<dbReference type="PANTHER" id="PTHR42953">
    <property type="entry name" value="HIGH-AFFINITY ZINC UPTAKE SYSTEM PROTEIN ZNUA-RELATED"/>
    <property type="match status" value="1"/>
</dbReference>
<gene>
    <name evidence="8" type="ORF">HW115_07165</name>
</gene>
<dbReference type="Pfam" id="PF01297">
    <property type="entry name" value="ZnuA"/>
    <property type="match status" value="1"/>
</dbReference>